<dbReference type="FunFam" id="3.30.2040.10:FF:000001">
    <property type="entry name" value="D-glutamate cyclase, mitochondrial"/>
    <property type="match status" value="1"/>
</dbReference>
<evidence type="ECO:0000313" key="4">
    <source>
        <dbReference type="EMBL" id="QEL10598.1"/>
    </source>
</evidence>
<dbReference type="EMBL" id="CP043420">
    <property type="protein sequence ID" value="QEL10598.1"/>
    <property type="molecule type" value="Genomic_DNA"/>
</dbReference>
<dbReference type="Pfam" id="PF07286">
    <property type="entry name" value="D-Glu_cyclase"/>
    <property type="match status" value="1"/>
</dbReference>
<dbReference type="AlphaFoldDB" id="A0A1S1NXY9"/>
<dbReference type="GO" id="GO:0016829">
    <property type="term" value="F:lyase activity"/>
    <property type="evidence" value="ECO:0007669"/>
    <property type="project" value="UniProtKB-KW"/>
</dbReference>
<dbReference type="OrthoDB" id="149585at2"/>
<dbReference type="SUPFAM" id="SSF160920">
    <property type="entry name" value="PSTPO5379-like"/>
    <property type="match status" value="1"/>
</dbReference>
<dbReference type="KEGG" id="kuy:FY550_05265"/>
<dbReference type="EC" id="4.2.1.-" evidence="3"/>
<dbReference type="PANTHER" id="PTHR32022">
    <property type="entry name" value="D-GLUTAMATE CYCLASE, MITOCHONDRIAL"/>
    <property type="match status" value="1"/>
</dbReference>
<keyword evidence="5" id="KW-1185">Reference proteome</keyword>
<proteinExistence type="inferred from homology"/>
<accession>A0A1S1NXY9</accession>
<dbReference type="HAMAP" id="MF_01830">
    <property type="entry name" value="Hydro_lyase"/>
    <property type="match status" value="1"/>
</dbReference>
<dbReference type="PANTHER" id="PTHR32022:SF10">
    <property type="entry name" value="D-GLUTAMATE CYCLASE, MITOCHONDRIAL"/>
    <property type="match status" value="1"/>
</dbReference>
<dbReference type="InterPro" id="IPR038021">
    <property type="entry name" value="Putative_hydro-lyase"/>
</dbReference>
<reference evidence="4 5" key="1">
    <citation type="submission" date="2019-08" db="EMBL/GenBank/DDBJ databases">
        <title>Complete genome sequence of Kushneria sp. YCWA18, a halophilic phosphate-solubilizing bacterium isolated from Daqiao saltern in China.</title>
        <authorList>
            <person name="Du G.-X."/>
            <person name="Qu L.-Y."/>
        </authorList>
    </citation>
    <scope>NUCLEOTIDE SEQUENCE [LARGE SCALE GENOMIC DNA]</scope>
    <source>
        <strain evidence="4 5">YCWA18</strain>
    </source>
</reference>
<dbReference type="Gene3D" id="3.30.2040.10">
    <property type="entry name" value="PSTPO5379-like domain"/>
    <property type="match status" value="1"/>
</dbReference>
<name>A0A1S1NXY9_9GAMM</name>
<gene>
    <name evidence="4" type="ORF">FY550_05265</name>
</gene>
<sequence>MSHFAAVRPTGTPDAIRDTIRHGRWKGPTAGLADGYAQANLVILPQQYGDDFLRFCIANARACPLLGVTEPGDPHLPSLAPDIDLRTDLPRYRIYRDGCCVNEPEDIREFWQDDMMGFAIGCSFSFEQALLADGIPVRHILHERNVPMYRTRIELTPAGAFHGHLVVSMRPMPPGDAIRAVQVTSDMPRVHGAPIHLCAPEQLGITDLSCPNFGDPPVIEPGDIPVFWACGVTPQVALENARLPLAITHSPGHMLITDVPNTHLKYS</sequence>
<dbReference type="Proteomes" id="UP000322553">
    <property type="component" value="Chromosome"/>
</dbReference>
<dbReference type="InterPro" id="IPR009906">
    <property type="entry name" value="D-Glu_cyclase"/>
</dbReference>
<protein>
    <recommendedName>
        <fullName evidence="3">Putative hydro-lyase FY550_05265</fullName>
        <ecNumber evidence="3">4.2.1.-</ecNumber>
    </recommendedName>
</protein>
<evidence type="ECO:0000256" key="3">
    <source>
        <dbReference type="HAMAP-Rule" id="MF_01830"/>
    </source>
</evidence>
<dbReference type="InterPro" id="IPR016938">
    <property type="entry name" value="UPF0317"/>
</dbReference>
<dbReference type="STRING" id="657387.BH688_01505"/>
<organism evidence="4 5">
    <name type="scientific">Kushneria phosphatilytica</name>
    <dbReference type="NCBI Taxonomy" id="657387"/>
    <lineage>
        <taxon>Bacteria</taxon>
        <taxon>Pseudomonadati</taxon>
        <taxon>Pseudomonadota</taxon>
        <taxon>Gammaproteobacteria</taxon>
        <taxon>Oceanospirillales</taxon>
        <taxon>Halomonadaceae</taxon>
        <taxon>Kushneria</taxon>
    </lineage>
</organism>
<dbReference type="NCBIfam" id="NF003969">
    <property type="entry name" value="PRK05463.1"/>
    <property type="match status" value="1"/>
</dbReference>
<dbReference type="PIRSF" id="PIRSF029755">
    <property type="entry name" value="UCP029755"/>
    <property type="match status" value="1"/>
</dbReference>
<evidence type="ECO:0000256" key="1">
    <source>
        <dbReference type="ARBA" id="ARBA00007896"/>
    </source>
</evidence>
<keyword evidence="2 3" id="KW-0456">Lyase</keyword>
<dbReference type="RefSeq" id="WP_070976340.1">
    <property type="nucleotide sequence ID" value="NZ_CP043420.1"/>
</dbReference>
<evidence type="ECO:0000313" key="5">
    <source>
        <dbReference type="Proteomes" id="UP000322553"/>
    </source>
</evidence>
<evidence type="ECO:0000256" key="2">
    <source>
        <dbReference type="ARBA" id="ARBA00023239"/>
    </source>
</evidence>
<dbReference type="Gene3D" id="3.40.1640.10">
    <property type="entry name" value="PSTPO5379-like"/>
    <property type="match status" value="1"/>
</dbReference>
<comment type="similarity">
    <text evidence="1 3">Belongs to the D-glutamate cyclase family.</text>
</comment>